<evidence type="ECO:0000256" key="1">
    <source>
        <dbReference type="SAM" id="SignalP"/>
    </source>
</evidence>
<dbReference type="Proteomes" id="UP001317742">
    <property type="component" value="Chromosome"/>
</dbReference>
<evidence type="ECO:0000313" key="3">
    <source>
        <dbReference type="EMBL" id="BDQ37459.1"/>
    </source>
</evidence>
<name>A0ABM8B168_9BACT</name>
<evidence type="ECO:0000259" key="2">
    <source>
        <dbReference type="SMART" id="SM00062"/>
    </source>
</evidence>
<protein>
    <recommendedName>
        <fullName evidence="2">Solute-binding protein family 3/N-terminal domain-containing protein</fullName>
    </recommendedName>
</protein>
<keyword evidence="4" id="KW-1185">Reference proteome</keyword>
<feature type="domain" description="Solute-binding protein family 3/N-terminal" evidence="2">
    <location>
        <begin position="33"/>
        <end position="253"/>
    </location>
</feature>
<dbReference type="PANTHER" id="PTHR38834:SF3">
    <property type="entry name" value="SOLUTE-BINDING PROTEIN FAMILY 3_N-TERMINAL DOMAIN-CONTAINING PROTEIN"/>
    <property type="match status" value="1"/>
</dbReference>
<dbReference type="Pfam" id="PF00497">
    <property type="entry name" value="SBP_bac_3"/>
    <property type="match status" value="1"/>
</dbReference>
<feature type="signal peptide" evidence="1">
    <location>
        <begin position="1"/>
        <end position="24"/>
    </location>
</feature>
<accession>A0ABM8B168</accession>
<gene>
    <name evidence="3" type="ORF">SYK_18190</name>
</gene>
<dbReference type="SUPFAM" id="SSF53850">
    <property type="entry name" value="Periplasmic binding protein-like II"/>
    <property type="match status" value="1"/>
</dbReference>
<dbReference type="EMBL" id="AP026709">
    <property type="protein sequence ID" value="BDQ37459.1"/>
    <property type="molecule type" value="Genomic_DNA"/>
</dbReference>
<sequence length="253" mass="29014">MLNRLRHVIVFIILVCLQVVTSHAQSTPDPATRLTYLTEEFKPYNYTENNSQTGLAVDLLKKAWMEINVTPPPLHFLPWTRAYEMLESEKNIVLFSMLRTPERENLFKWAGPIALSTTFFYAKADSPINIQSFTDAQGLSVGIVKGYASEGLLAKKSHIVRIKSLKSVQACINMLISSRVDLISLEARTFNKAIRERGLDPDNFKTVWKVSEMRSYYAFSKDVPDTLVDRFQKAIDRVRSSSAYEDLVRRYLH</sequence>
<dbReference type="InterPro" id="IPR001638">
    <property type="entry name" value="Solute-binding_3/MltF_N"/>
</dbReference>
<feature type="chain" id="PRO_5045076883" description="Solute-binding protein family 3/N-terminal domain-containing protein" evidence="1">
    <location>
        <begin position="25"/>
        <end position="253"/>
    </location>
</feature>
<dbReference type="PANTHER" id="PTHR38834">
    <property type="entry name" value="PERIPLASMIC SUBSTRATE BINDING PROTEIN FAMILY 3"/>
    <property type="match status" value="1"/>
</dbReference>
<reference evidence="3 4" key="1">
    <citation type="submission" date="2022-08" db="EMBL/GenBank/DDBJ databases">
        <title>Genome Sequence of the sulphate-reducing bacterium, Pseudodesulfovibrio sp. SYK.</title>
        <authorList>
            <person name="Kondo R."/>
            <person name="Kataoka T."/>
        </authorList>
    </citation>
    <scope>NUCLEOTIDE SEQUENCE [LARGE SCALE GENOMIC DNA]</scope>
    <source>
        <strain evidence="3 4">SYK</strain>
    </source>
</reference>
<dbReference type="SMART" id="SM00062">
    <property type="entry name" value="PBPb"/>
    <property type="match status" value="1"/>
</dbReference>
<dbReference type="Gene3D" id="3.40.190.10">
    <property type="entry name" value="Periplasmic binding protein-like II"/>
    <property type="match status" value="2"/>
</dbReference>
<proteinExistence type="predicted"/>
<evidence type="ECO:0000313" key="4">
    <source>
        <dbReference type="Proteomes" id="UP001317742"/>
    </source>
</evidence>
<organism evidence="3 4">
    <name type="scientific">Pseudodesulfovibrio nedwellii</name>
    <dbReference type="NCBI Taxonomy" id="2973072"/>
    <lineage>
        <taxon>Bacteria</taxon>
        <taxon>Pseudomonadati</taxon>
        <taxon>Thermodesulfobacteriota</taxon>
        <taxon>Desulfovibrionia</taxon>
        <taxon>Desulfovibrionales</taxon>
        <taxon>Desulfovibrionaceae</taxon>
    </lineage>
</organism>
<dbReference type="RefSeq" id="WP_281759983.1">
    <property type="nucleotide sequence ID" value="NZ_AP026709.1"/>
</dbReference>
<keyword evidence="1" id="KW-0732">Signal</keyword>